<organism evidence="2">
    <name type="scientific">Tanacetum cinerariifolium</name>
    <name type="common">Dalmatian daisy</name>
    <name type="synonym">Chrysanthemum cinerariifolium</name>
    <dbReference type="NCBI Taxonomy" id="118510"/>
    <lineage>
        <taxon>Eukaryota</taxon>
        <taxon>Viridiplantae</taxon>
        <taxon>Streptophyta</taxon>
        <taxon>Embryophyta</taxon>
        <taxon>Tracheophyta</taxon>
        <taxon>Spermatophyta</taxon>
        <taxon>Magnoliopsida</taxon>
        <taxon>eudicotyledons</taxon>
        <taxon>Gunneridae</taxon>
        <taxon>Pentapetalae</taxon>
        <taxon>asterids</taxon>
        <taxon>campanulids</taxon>
        <taxon>Asterales</taxon>
        <taxon>Asteraceae</taxon>
        <taxon>Asteroideae</taxon>
        <taxon>Anthemideae</taxon>
        <taxon>Anthemidinae</taxon>
        <taxon>Tanacetum</taxon>
    </lineage>
</organism>
<protein>
    <submittedName>
        <fullName evidence="2">Uncharacterized protein</fullName>
    </submittedName>
</protein>
<sequence>RGATAVGRGLSGSLATVALAFRGRAGQLLLDHGRATLPVCRPAGIPESGAGAGGQSDRPVQGTGRRMDATEAECRGCEIRKANRGCRCFWLDPVGARLV</sequence>
<evidence type="ECO:0000256" key="1">
    <source>
        <dbReference type="SAM" id="MobiDB-lite"/>
    </source>
</evidence>
<dbReference type="EMBL" id="BKCJ011760262">
    <property type="protein sequence ID" value="GFD50667.1"/>
    <property type="molecule type" value="Genomic_DNA"/>
</dbReference>
<gene>
    <name evidence="2" type="ORF">Tci_922636</name>
</gene>
<feature type="region of interest" description="Disordered" evidence="1">
    <location>
        <begin position="46"/>
        <end position="67"/>
    </location>
</feature>
<comment type="caution">
    <text evidence="2">The sequence shown here is derived from an EMBL/GenBank/DDBJ whole genome shotgun (WGS) entry which is preliminary data.</text>
</comment>
<evidence type="ECO:0000313" key="2">
    <source>
        <dbReference type="EMBL" id="GFD50667.1"/>
    </source>
</evidence>
<accession>A0A699WT43</accession>
<feature type="non-terminal residue" evidence="2">
    <location>
        <position position="1"/>
    </location>
</feature>
<dbReference type="AlphaFoldDB" id="A0A699WT43"/>
<proteinExistence type="predicted"/>
<feature type="non-terminal residue" evidence="2">
    <location>
        <position position="99"/>
    </location>
</feature>
<reference evidence="2" key="1">
    <citation type="journal article" date="2019" name="Sci. Rep.">
        <title>Draft genome of Tanacetum cinerariifolium, the natural source of mosquito coil.</title>
        <authorList>
            <person name="Yamashiro T."/>
            <person name="Shiraishi A."/>
            <person name="Satake H."/>
            <person name="Nakayama K."/>
        </authorList>
    </citation>
    <scope>NUCLEOTIDE SEQUENCE</scope>
</reference>
<name>A0A699WT43_TANCI</name>